<accession>A0A392WAK4</accession>
<sequence>RLQTDHDEEAMVEDVCGIGNFIGVDLKGQPAEMTNVILEAEGRGVERGKRWWGRVVEEFDGRL</sequence>
<proteinExistence type="predicted"/>
<dbReference type="EMBL" id="LXQA011438502">
    <property type="protein sequence ID" value="MCI97276.1"/>
    <property type="molecule type" value="Genomic_DNA"/>
</dbReference>
<name>A0A392WAK4_9FABA</name>
<protein>
    <submittedName>
        <fullName evidence="1">Uncharacterized protein</fullName>
    </submittedName>
</protein>
<keyword evidence="2" id="KW-1185">Reference proteome</keyword>
<reference evidence="1 2" key="1">
    <citation type="journal article" date="2018" name="Front. Plant Sci.">
        <title>Red Clover (Trifolium pratense) and Zigzag Clover (T. medium) - A Picture of Genomic Similarities and Differences.</title>
        <authorList>
            <person name="Dluhosova J."/>
            <person name="Istvanek J."/>
            <person name="Nedelnik J."/>
            <person name="Repkova J."/>
        </authorList>
    </citation>
    <scope>NUCLEOTIDE SEQUENCE [LARGE SCALE GENOMIC DNA]</scope>
    <source>
        <strain evidence="2">cv. 10/8</strain>
        <tissue evidence="1">Leaf</tissue>
    </source>
</reference>
<organism evidence="1 2">
    <name type="scientific">Trifolium medium</name>
    <dbReference type="NCBI Taxonomy" id="97028"/>
    <lineage>
        <taxon>Eukaryota</taxon>
        <taxon>Viridiplantae</taxon>
        <taxon>Streptophyta</taxon>
        <taxon>Embryophyta</taxon>
        <taxon>Tracheophyta</taxon>
        <taxon>Spermatophyta</taxon>
        <taxon>Magnoliopsida</taxon>
        <taxon>eudicotyledons</taxon>
        <taxon>Gunneridae</taxon>
        <taxon>Pentapetalae</taxon>
        <taxon>rosids</taxon>
        <taxon>fabids</taxon>
        <taxon>Fabales</taxon>
        <taxon>Fabaceae</taxon>
        <taxon>Papilionoideae</taxon>
        <taxon>50 kb inversion clade</taxon>
        <taxon>NPAAA clade</taxon>
        <taxon>Hologalegina</taxon>
        <taxon>IRL clade</taxon>
        <taxon>Trifolieae</taxon>
        <taxon>Trifolium</taxon>
    </lineage>
</organism>
<feature type="non-terminal residue" evidence="1">
    <location>
        <position position="1"/>
    </location>
</feature>
<evidence type="ECO:0000313" key="2">
    <source>
        <dbReference type="Proteomes" id="UP000265520"/>
    </source>
</evidence>
<dbReference type="AlphaFoldDB" id="A0A392WAK4"/>
<dbReference type="Proteomes" id="UP000265520">
    <property type="component" value="Unassembled WGS sequence"/>
</dbReference>
<comment type="caution">
    <text evidence="1">The sequence shown here is derived from an EMBL/GenBank/DDBJ whole genome shotgun (WGS) entry which is preliminary data.</text>
</comment>
<evidence type="ECO:0000313" key="1">
    <source>
        <dbReference type="EMBL" id="MCI97276.1"/>
    </source>
</evidence>